<evidence type="ECO:0008006" key="4">
    <source>
        <dbReference type="Google" id="ProtNLM"/>
    </source>
</evidence>
<dbReference type="Proteomes" id="UP001280581">
    <property type="component" value="Unassembled WGS sequence"/>
</dbReference>
<gene>
    <name evidence="2" type="ORF">GRF29_44g870874</name>
</gene>
<evidence type="ECO:0000313" key="3">
    <source>
        <dbReference type="Proteomes" id="UP001280581"/>
    </source>
</evidence>
<dbReference type="InterPro" id="IPR052898">
    <property type="entry name" value="ACAD10-like"/>
</dbReference>
<protein>
    <recommendedName>
        <fullName evidence="4">HAD-like protein</fullName>
    </recommendedName>
</protein>
<dbReference type="EMBL" id="WVTA01000005">
    <property type="protein sequence ID" value="KAK3209856.1"/>
    <property type="molecule type" value="Genomic_DNA"/>
</dbReference>
<dbReference type="PANTHER" id="PTHR47829">
    <property type="entry name" value="HYDROLASE, PUTATIVE (AFU_ORTHOLOGUE AFUA_1G12880)-RELATED"/>
    <property type="match status" value="1"/>
</dbReference>
<sequence length="231" mass="25259">MVPPKAILFDVGGVVVSLPYPHSPRNYPSLSPSPSPSPQPPSPTNTPLPQVLSPFQAILDYELENRIPTGYINAAIQAGPRTTGAWQLLERGAVPLDASWFAAFHAQLSRPDIWRKYWLAWSARGGGHADSTAPLDAAQVPPVPRIEAEKLFWRMMRYSRRADPWMYPALKRLREVGGRERKWVVGALSNTVDFPVGIVDDGGVVFEKGVLFEAGGPHEGDEGDEAGWGGV</sequence>
<comment type="caution">
    <text evidence="2">The sequence shown here is derived from an EMBL/GenBank/DDBJ whole genome shotgun (WGS) entry which is preliminary data.</text>
</comment>
<organism evidence="2 3">
    <name type="scientific">Pseudopithomyces chartarum</name>
    <dbReference type="NCBI Taxonomy" id="1892770"/>
    <lineage>
        <taxon>Eukaryota</taxon>
        <taxon>Fungi</taxon>
        <taxon>Dikarya</taxon>
        <taxon>Ascomycota</taxon>
        <taxon>Pezizomycotina</taxon>
        <taxon>Dothideomycetes</taxon>
        <taxon>Pleosporomycetidae</taxon>
        <taxon>Pleosporales</taxon>
        <taxon>Massarineae</taxon>
        <taxon>Didymosphaeriaceae</taxon>
        <taxon>Pseudopithomyces</taxon>
    </lineage>
</organism>
<dbReference type="AlphaFoldDB" id="A0AAN6RHT9"/>
<dbReference type="Gene3D" id="3.40.50.1000">
    <property type="entry name" value="HAD superfamily/HAD-like"/>
    <property type="match status" value="1"/>
</dbReference>
<name>A0AAN6RHT9_9PLEO</name>
<evidence type="ECO:0000256" key="1">
    <source>
        <dbReference type="SAM" id="MobiDB-lite"/>
    </source>
</evidence>
<evidence type="ECO:0000313" key="2">
    <source>
        <dbReference type="EMBL" id="KAK3209856.1"/>
    </source>
</evidence>
<feature type="compositionally biased region" description="Pro residues" evidence="1">
    <location>
        <begin position="31"/>
        <end position="46"/>
    </location>
</feature>
<feature type="region of interest" description="Disordered" evidence="1">
    <location>
        <begin position="26"/>
        <end position="49"/>
    </location>
</feature>
<reference evidence="2 3" key="1">
    <citation type="submission" date="2021-02" db="EMBL/GenBank/DDBJ databases">
        <title>Genome assembly of Pseudopithomyces chartarum.</title>
        <authorList>
            <person name="Jauregui R."/>
            <person name="Singh J."/>
            <person name="Voisey C."/>
        </authorList>
    </citation>
    <scope>NUCLEOTIDE SEQUENCE [LARGE SCALE GENOMIC DNA]</scope>
    <source>
        <strain evidence="2 3">AGR01</strain>
    </source>
</reference>
<accession>A0AAN6RHT9</accession>
<keyword evidence="3" id="KW-1185">Reference proteome</keyword>
<dbReference type="PANTHER" id="PTHR47829:SF1">
    <property type="entry name" value="HAD FAMILY PHOSPHATASE"/>
    <property type="match status" value="1"/>
</dbReference>
<proteinExistence type="predicted"/>
<dbReference type="InterPro" id="IPR023214">
    <property type="entry name" value="HAD_sf"/>
</dbReference>